<dbReference type="Proteomes" id="UP000249936">
    <property type="component" value="Unassembled WGS sequence"/>
</dbReference>
<protein>
    <submittedName>
        <fullName evidence="4">Transcription-repair-coupling factor</fullName>
        <ecNumber evidence="4">3.6.4.-</ecNumber>
    </submittedName>
</protein>
<dbReference type="AlphaFoldDB" id="A0A2X1PZY4"/>
<dbReference type="EC" id="3.6.4.-" evidence="4"/>
<evidence type="ECO:0000313" key="4">
    <source>
        <dbReference type="EMBL" id="SPX42535.1"/>
    </source>
</evidence>
<evidence type="ECO:0000256" key="1">
    <source>
        <dbReference type="ARBA" id="ARBA00022741"/>
    </source>
</evidence>
<evidence type="ECO:0000256" key="2">
    <source>
        <dbReference type="ARBA" id="ARBA00022840"/>
    </source>
</evidence>
<dbReference type="GO" id="GO:0016787">
    <property type="term" value="F:hydrolase activity"/>
    <property type="evidence" value="ECO:0007669"/>
    <property type="project" value="UniProtKB-KW"/>
</dbReference>
<dbReference type="EMBL" id="UASK01000008">
    <property type="protein sequence ID" value="SPX42535.1"/>
    <property type="molecule type" value="Genomic_DNA"/>
</dbReference>
<evidence type="ECO:0000259" key="3">
    <source>
        <dbReference type="Pfam" id="PF17757"/>
    </source>
</evidence>
<dbReference type="SUPFAM" id="SSF52540">
    <property type="entry name" value="P-loop containing nucleoside triphosphate hydrolases"/>
    <property type="match status" value="1"/>
</dbReference>
<reference evidence="4 5" key="1">
    <citation type="submission" date="2018-06" db="EMBL/GenBank/DDBJ databases">
        <authorList>
            <consortium name="Pathogen Informatics"/>
            <person name="Doyle S."/>
        </authorList>
    </citation>
    <scope>NUCLEOTIDE SEQUENCE [LARGE SCALE GENOMIC DNA]</scope>
    <source>
        <strain evidence="4 5">NCTC11872</strain>
    </source>
</reference>
<dbReference type="Gene3D" id="3.30.2060.10">
    <property type="entry name" value="Penicillin-binding protein 1b domain"/>
    <property type="match status" value="1"/>
</dbReference>
<dbReference type="GO" id="GO:0005524">
    <property type="term" value="F:ATP binding"/>
    <property type="evidence" value="ECO:0007669"/>
    <property type="project" value="UniProtKB-KW"/>
</dbReference>
<sequence>MGSAMPFRLDFFDDEIDSIRTFDVDTQRTLDEINSINLLPAHEFPNG</sequence>
<gene>
    <name evidence="4" type="primary">mfd_2</name>
    <name evidence="4" type="ORF">NCTC11872_02173</name>
</gene>
<dbReference type="InterPro" id="IPR041471">
    <property type="entry name" value="UvrB_inter"/>
</dbReference>
<keyword evidence="2" id="KW-0067">ATP-binding</keyword>
<dbReference type="InterPro" id="IPR027417">
    <property type="entry name" value="P-loop_NTPase"/>
</dbReference>
<organism evidence="4 5">
    <name type="scientific">Haemophilus influenzae</name>
    <dbReference type="NCBI Taxonomy" id="727"/>
    <lineage>
        <taxon>Bacteria</taxon>
        <taxon>Pseudomonadati</taxon>
        <taxon>Pseudomonadota</taxon>
        <taxon>Gammaproteobacteria</taxon>
        <taxon>Pasteurellales</taxon>
        <taxon>Pasteurellaceae</taxon>
        <taxon>Haemophilus</taxon>
    </lineage>
</organism>
<dbReference type="Pfam" id="PF17757">
    <property type="entry name" value="UvrB_inter"/>
    <property type="match status" value="1"/>
</dbReference>
<keyword evidence="4" id="KW-0378">Hydrolase</keyword>
<keyword evidence="1" id="KW-0547">Nucleotide-binding</keyword>
<accession>A0A2X1PZY4</accession>
<proteinExistence type="predicted"/>
<evidence type="ECO:0000313" key="5">
    <source>
        <dbReference type="Proteomes" id="UP000249936"/>
    </source>
</evidence>
<feature type="domain" description="UvrB interaction" evidence="3">
    <location>
        <begin position="4"/>
        <end position="44"/>
    </location>
</feature>
<name>A0A2X1PZY4_HAEIF</name>